<sequence length="367" mass="41143">MATVKLLILVFFVAASAASYSSSSECDFSGLDLDGGVEYILSTFPRNFTLSEETFRPIFKGLEVGAVIVAGMNRIKRYGALKPFCVGSQRFLEVDFINNAEVAFYVPWRTCSGNEGKVMMHAEFSRFTVIFRVDRGGFAEKFVLRYEGDTVPVNTHNVHLIIEGAGQVDCVFTDLNLDAALTSVITELSKYERFIQADVRSYRGLLYIECCNVTGLGNLRQYGQLLPYCVNGTRKLQVDLVNHGDPIEVIMNWTTYTEIEGTLVLGAQLSRFTLQFEVVERPSGNSIVLRLEDPVVPVATEMTYAVVGNVGEIARAATAFWSDLLPSVTERAWKYYFFEHLRWAIDRAERDLFNPLVLETTKTTNTA</sequence>
<feature type="chain" id="PRO_5039052179" description="Metastriate one of each protein family" evidence="1">
    <location>
        <begin position="19"/>
        <end position="367"/>
    </location>
</feature>
<reference evidence="2" key="2">
    <citation type="submission" date="2021-09" db="EMBL/GenBank/DDBJ databases">
        <authorList>
            <person name="Jia N."/>
            <person name="Wang J."/>
            <person name="Shi W."/>
            <person name="Du L."/>
            <person name="Sun Y."/>
            <person name="Zhan W."/>
            <person name="Jiang J."/>
            <person name="Wang Q."/>
            <person name="Zhang B."/>
            <person name="Ji P."/>
            <person name="Sakyi L.B."/>
            <person name="Cui X."/>
            <person name="Yuan T."/>
            <person name="Jiang B."/>
            <person name="Yang W."/>
            <person name="Lam T.T.-Y."/>
            <person name="Chang Q."/>
            <person name="Ding S."/>
            <person name="Wang X."/>
            <person name="Zhu J."/>
            <person name="Ruan X."/>
            <person name="Zhao L."/>
            <person name="Wei J."/>
            <person name="Que T."/>
            <person name="Du C."/>
            <person name="Cheng J."/>
            <person name="Dai P."/>
            <person name="Han X."/>
            <person name="Huang E."/>
            <person name="Gao Y."/>
            <person name="Liu J."/>
            <person name="Shao H."/>
            <person name="Ye R."/>
            <person name="Li L."/>
            <person name="Wei W."/>
            <person name="Wang X."/>
            <person name="Wang C."/>
            <person name="Huo Q."/>
            <person name="Li W."/>
            <person name="Guo W."/>
            <person name="Chen H."/>
            <person name="Chen S."/>
            <person name="Zhou L."/>
            <person name="Zhou L."/>
            <person name="Ni X."/>
            <person name="Tian J."/>
            <person name="Zhou Y."/>
            <person name="Sheng Y."/>
            <person name="Liu T."/>
            <person name="Pan Y."/>
            <person name="Xia L."/>
            <person name="Li J."/>
            <person name="Zhao F."/>
            <person name="Cao W."/>
        </authorList>
    </citation>
    <scope>NUCLEOTIDE SEQUENCE</scope>
    <source>
        <strain evidence="2">Rsan-2018</strain>
        <tissue evidence="2">Larvae</tissue>
    </source>
</reference>
<evidence type="ECO:0000313" key="3">
    <source>
        <dbReference type="Proteomes" id="UP000821837"/>
    </source>
</evidence>
<proteinExistence type="predicted"/>
<accession>A0A9D4T5W4</accession>
<reference evidence="2" key="1">
    <citation type="journal article" date="2020" name="Cell">
        <title>Large-Scale Comparative Analyses of Tick Genomes Elucidate Their Genetic Diversity and Vector Capacities.</title>
        <authorList>
            <consortium name="Tick Genome and Microbiome Consortium (TIGMIC)"/>
            <person name="Jia N."/>
            <person name="Wang J."/>
            <person name="Shi W."/>
            <person name="Du L."/>
            <person name="Sun Y."/>
            <person name="Zhan W."/>
            <person name="Jiang J.F."/>
            <person name="Wang Q."/>
            <person name="Zhang B."/>
            <person name="Ji P."/>
            <person name="Bell-Sakyi L."/>
            <person name="Cui X.M."/>
            <person name="Yuan T.T."/>
            <person name="Jiang B.G."/>
            <person name="Yang W.F."/>
            <person name="Lam T.T."/>
            <person name="Chang Q.C."/>
            <person name="Ding S.J."/>
            <person name="Wang X.J."/>
            <person name="Zhu J.G."/>
            <person name="Ruan X.D."/>
            <person name="Zhao L."/>
            <person name="Wei J.T."/>
            <person name="Ye R.Z."/>
            <person name="Que T.C."/>
            <person name="Du C.H."/>
            <person name="Zhou Y.H."/>
            <person name="Cheng J.X."/>
            <person name="Dai P.F."/>
            <person name="Guo W.B."/>
            <person name="Han X.H."/>
            <person name="Huang E.J."/>
            <person name="Li L.F."/>
            <person name="Wei W."/>
            <person name="Gao Y.C."/>
            <person name="Liu J.Z."/>
            <person name="Shao H.Z."/>
            <person name="Wang X."/>
            <person name="Wang C.C."/>
            <person name="Yang T.C."/>
            <person name="Huo Q.B."/>
            <person name="Li W."/>
            <person name="Chen H.Y."/>
            <person name="Chen S.E."/>
            <person name="Zhou L.G."/>
            <person name="Ni X.B."/>
            <person name="Tian J.H."/>
            <person name="Sheng Y."/>
            <person name="Liu T."/>
            <person name="Pan Y.S."/>
            <person name="Xia L.Y."/>
            <person name="Li J."/>
            <person name="Zhao F."/>
            <person name="Cao W.C."/>
        </authorList>
    </citation>
    <scope>NUCLEOTIDE SEQUENCE</scope>
    <source>
        <strain evidence="2">Rsan-2018</strain>
    </source>
</reference>
<dbReference type="VEuPathDB" id="VectorBase:RSAN_053946"/>
<dbReference type="AlphaFoldDB" id="A0A9D4T5W4"/>
<gene>
    <name evidence="2" type="ORF">HPB52_017479</name>
</gene>
<evidence type="ECO:0000313" key="2">
    <source>
        <dbReference type="EMBL" id="KAH7972813.1"/>
    </source>
</evidence>
<evidence type="ECO:0000256" key="1">
    <source>
        <dbReference type="SAM" id="SignalP"/>
    </source>
</evidence>
<dbReference type="Proteomes" id="UP000821837">
    <property type="component" value="Chromosome 11"/>
</dbReference>
<feature type="signal peptide" evidence="1">
    <location>
        <begin position="1"/>
        <end position="18"/>
    </location>
</feature>
<evidence type="ECO:0008006" key="4">
    <source>
        <dbReference type="Google" id="ProtNLM"/>
    </source>
</evidence>
<keyword evidence="1" id="KW-0732">Signal</keyword>
<dbReference type="EMBL" id="JABSTV010001247">
    <property type="protein sequence ID" value="KAH7972813.1"/>
    <property type="molecule type" value="Genomic_DNA"/>
</dbReference>
<comment type="caution">
    <text evidence="2">The sequence shown here is derived from an EMBL/GenBank/DDBJ whole genome shotgun (WGS) entry which is preliminary data.</text>
</comment>
<keyword evidence="3" id="KW-1185">Reference proteome</keyword>
<name>A0A9D4T5W4_RHISA</name>
<organism evidence="2 3">
    <name type="scientific">Rhipicephalus sanguineus</name>
    <name type="common">Brown dog tick</name>
    <name type="synonym">Ixodes sanguineus</name>
    <dbReference type="NCBI Taxonomy" id="34632"/>
    <lineage>
        <taxon>Eukaryota</taxon>
        <taxon>Metazoa</taxon>
        <taxon>Ecdysozoa</taxon>
        <taxon>Arthropoda</taxon>
        <taxon>Chelicerata</taxon>
        <taxon>Arachnida</taxon>
        <taxon>Acari</taxon>
        <taxon>Parasitiformes</taxon>
        <taxon>Ixodida</taxon>
        <taxon>Ixodoidea</taxon>
        <taxon>Ixodidae</taxon>
        <taxon>Rhipicephalinae</taxon>
        <taxon>Rhipicephalus</taxon>
        <taxon>Rhipicephalus</taxon>
    </lineage>
</organism>
<protein>
    <recommendedName>
        <fullName evidence="4">Metastriate one of each protein family</fullName>
    </recommendedName>
</protein>